<comment type="caution">
    <text evidence="1">The sequence shown here is derived from an EMBL/GenBank/DDBJ whole genome shotgun (WGS) entry which is preliminary data.</text>
</comment>
<proteinExistence type="predicted"/>
<evidence type="ECO:0000313" key="1">
    <source>
        <dbReference type="EMBL" id="GME76462.1"/>
    </source>
</evidence>
<keyword evidence="2" id="KW-1185">Reference proteome</keyword>
<accession>A0ACB5SYR0</accession>
<organism evidence="1 2">
    <name type="scientific">Ambrosiozyma monospora</name>
    <name type="common">Yeast</name>
    <name type="synonym">Endomycopsis monosporus</name>
    <dbReference type="NCBI Taxonomy" id="43982"/>
    <lineage>
        <taxon>Eukaryota</taxon>
        <taxon>Fungi</taxon>
        <taxon>Dikarya</taxon>
        <taxon>Ascomycota</taxon>
        <taxon>Saccharomycotina</taxon>
        <taxon>Pichiomycetes</taxon>
        <taxon>Pichiales</taxon>
        <taxon>Pichiaceae</taxon>
        <taxon>Ambrosiozyma</taxon>
    </lineage>
</organism>
<dbReference type="EMBL" id="BSXS01001537">
    <property type="protein sequence ID" value="GME76462.1"/>
    <property type="molecule type" value="Genomic_DNA"/>
</dbReference>
<reference evidence="1" key="1">
    <citation type="submission" date="2023-04" db="EMBL/GenBank/DDBJ databases">
        <title>Ambrosiozyma monospora NBRC 10751.</title>
        <authorList>
            <person name="Ichikawa N."/>
            <person name="Sato H."/>
            <person name="Tonouchi N."/>
        </authorList>
    </citation>
    <scope>NUCLEOTIDE SEQUENCE</scope>
    <source>
        <strain evidence="1">NBRC 10751</strain>
    </source>
</reference>
<evidence type="ECO:0000313" key="2">
    <source>
        <dbReference type="Proteomes" id="UP001165064"/>
    </source>
</evidence>
<gene>
    <name evidence="1" type="ORF">Amon02_000262000</name>
</gene>
<name>A0ACB5SYR0_AMBMO</name>
<protein>
    <submittedName>
        <fullName evidence="1">Unnamed protein product</fullName>
    </submittedName>
</protein>
<sequence length="106" mass="12242">MPNYFPVENPTVPFWHSEEDDFRNFQSTPELPKETDVLIIGAGYAGASVGYWMYKQCQETKLAKPDILMVEARYVCSGATGRNGGHLKPDYYREYLKFEKLKLLKI</sequence>
<dbReference type="Proteomes" id="UP001165064">
    <property type="component" value="Unassembled WGS sequence"/>
</dbReference>